<dbReference type="InterPro" id="IPR000542">
    <property type="entry name" value="Carn_acyl_trans"/>
</dbReference>
<keyword evidence="6" id="KW-1185">Reference proteome</keyword>
<protein>
    <submittedName>
        <fullName evidence="7">Carn_acyltransf domain-containing protein</fullName>
    </submittedName>
</protein>
<dbReference type="Gene3D" id="1.10.275.20">
    <property type="entry name" value="Choline/Carnitine o-acyltransferase"/>
    <property type="match status" value="1"/>
</dbReference>
<dbReference type="EMBL" id="UYYF01004580">
    <property type="protein sequence ID" value="VDN05594.1"/>
    <property type="molecule type" value="Genomic_DNA"/>
</dbReference>
<dbReference type="SUPFAM" id="SSF52777">
    <property type="entry name" value="CoA-dependent acyltransferases"/>
    <property type="match status" value="1"/>
</dbReference>
<evidence type="ECO:0000313" key="6">
    <source>
        <dbReference type="Proteomes" id="UP000276776"/>
    </source>
</evidence>
<proteinExistence type="predicted"/>
<dbReference type="OMA" id="WITSSVN"/>
<dbReference type="GO" id="GO:0004095">
    <property type="term" value="F:carnitine O-palmitoyltransferase activity"/>
    <property type="evidence" value="ECO:0007669"/>
    <property type="project" value="TreeGrafter"/>
</dbReference>
<dbReference type="STRING" id="103827.A0A0N5D516"/>
<evidence type="ECO:0000313" key="5">
    <source>
        <dbReference type="EMBL" id="VDN05594.1"/>
    </source>
</evidence>
<dbReference type="Gene3D" id="1.20.1280.180">
    <property type="match status" value="1"/>
</dbReference>
<dbReference type="OrthoDB" id="240216at2759"/>
<dbReference type="InterPro" id="IPR042572">
    <property type="entry name" value="Carn_acyl_trans_N"/>
</dbReference>
<dbReference type="WBParaSite" id="TCLT_0000808301-mRNA-1">
    <property type="protein sequence ID" value="TCLT_0000808301-mRNA-1"/>
    <property type="gene ID" value="TCLT_0000808301"/>
</dbReference>
<evidence type="ECO:0000259" key="4">
    <source>
        <dbReference type="Pfam" id="PF00755"/>
    </source>
</evidence>
<reference evidence="7" key="1">
    <citation type="submission" date="2017-02" db="UniProtKB">
        <authorList>
            <consortium name="WormBaseParasite"/>
        </authorList>
    </citation>
    <scope>IDENTIFICATION</scope>
</reference>
<evidence type="ECO:0000313" key="7">
    <source>
        <dbReference type="WBParaSite" id="TCLT_0000808301-mRNA-1"/>
    </source>
</evidence>
<dbReference type="InterPro" id="IPR039551">
    <property type="entry name" value="Cho/carn_acyl_trans"/>
</dbReference>
<feature type="domain" description="Choline/carnitine acyltransferase" evidence="4">
    <location>
        <begin position="45"/>
        <end position="252"/>
    </location>
</feature>
<organism evidence="7">
    <name type="scientific">Thelazia callipaeda</name>
    <name type="common">Oriental eyeworm</name>
    <name type="synonym">Parasitic nematode</name>
    <dbReference type="NCBI Taxonomy" id="103827"/>
    <lineage>
        <taxon>Eukaryota</taxon>
        <taxon>Metazoa</taxon>
        <taxon>Ecdysozoa</taxon>
        <taxon>Nematoda</taxon>
        <taxon>Chromadorea</taxon>
        <taxon>Rhabditida</taxon>
        <taxon>Spirurina</taxon>
        <taxon>Spiruromorpha</taxon>
        <taxon>Thelazioidea</taxon>
        <taxon>Thelaziidae</taxon>
        <taxon>Thelazia</taxon>
    </lineage>
</organism>
<dbReference type="Pfam" id="PF00755">
    <property type="entry name" value="Carn_acyltransf"/>
    <property type="match status" value="1"/>
</dbReference>
<dbReference type="UniPathway" id="UPA00659"/>
<dbReference type="Gene3D" id="3.30.559.70">
    <property type="entry name" value="Choline/Carnitine o-acyltransferase, domain 2"/>
    <property type="match status" value="1"/>
</dbReference>
<dbReference type="PANTHER" id="PTHR22589">
    <property type="entry name" value="CARNITINE O-ACYLTRANSFERASE"/>
    <property type="match status" value="1"/>
</dbReference>
<dbReference type="AlphaFoldDB" id="A0A0N5D516"/>
<reference evidence="5 6" key="2">
    <citation type="submission" date="2018-11" db="EMBL/GenBank/DDBJ databases">
        <authorList>
            <consortium name="Pathogen Informatics"/>
        </authorList>
    </citation>
    <scope>NUCLEOTIDE SEQUENCE [LARGE SCALE GENOMIC DNA]</scope>
</reference>
<dbReference type="InterPro" id="IPR042231">
    <property type="entry name" value="Cho/carn_acyl_trans_2"/>
</dbReference>
<evidence type="ECO:0000256" key="2">
    <source>
        <dbReference type="ARBA" id="ARBA00023315"/>
    </source>
</evidence>
<keyword evidence="2" id="KW-0808">Transferase</keyword>
<keyword evidence="2" id="KW-0012">Acyltransferase</keyword>
<name>A0A0N5D516_THECL</name>
<gene>
    <name evidence="5" type="ORF">TCLT_LOCUS8072</name>
</gene>
<dbReference type="GO" id="GO:0006635">
    <property type="term" value="P:fatty acid beta-oxidation"/>
    <property type="evidence" value="ECO:0007669"/>
    <property type="project" value="UniProtKB-UniPathway"/>
</dbReference>
<comment type="catalytic activity">
    <reaction evidence="3">
        <text>4,8-dimethylnonanoyl-CoA + (R)-carnitine = O-4,8-dimethylnonanoyl-(R)-carnitine + CoA</text>
        <dbReference type="Rhea" id="RHEA:44860"/>
        <dbReference type="ChEBI" id="CHEBI:16347"/>
        <dbReference type="ChEBI" id="CHEBI:57287"/>
        <dbReference type="ChEBI" id="CHEBI:77061"/>
        <dbReference type="ChEBI" id="CHEBI:84654"/>
    </reaction>
</comment>
<evidence type="ECO:0000256" key="3">
    <source>
        <dbReference type="ARBA" id="ARBA00048999"/>
    </source>
</evidence>
<dbReference type="Proteomes" id="UP000276776">
    <property type="component" value="Unassembled WGS sequence"/>
</dbReference>
<accession>A0A0N5D516</accession>
<comment type="pathway">
    <text evidence="1">Lipid metabolism; fatty acid beta-oxidation.</text>
</comment>
<dbReference type="GO" id="GO:0005739">
    <property type="term" value="C:mitochondrion"/>
    <property type="evidence" value="ECO:0007669"/>
    <property type="project" value="TreeGrafter"/>
</dbReference>
<dbReference type="PANTHER" id="PTHR22589:SF16">
    <property type="entry name" value="CARNITINE O-PALMITOYLTRANSFERASE 2, MITOCHONDRIAL"/>
    <property type="match status" value="1"/>
</dbReference>
<sequence>MKLRSEIVEIAIRNYSKRNLSHDDYQYIHRSDLPTYHFQKSLRRLPIPKLPLTCHRLLRAAEAVLQAEELHSLKKLAANFLACEGPALQRELILHDRRNQHRSYISEPWFDTYLCNRLPCPVNSNPFITYPPDPDPAYNAQLIRATNLIASFGRFKRALDAECLKPEIFYMNPKTEASASFKWVCKHLPQNLRWYGAAVFGAFPLDMSQYRSLFGCSRIPQKGKDWLFHCKDSRHFIVLHDGRIYAIDLFDRGGMIAYIMFIVLK</sequence>
<evidence type="ECO:0000256" key="1">
    <source>
        <dbReference type="ARBA" id="ARBA00005005"/>
    </source>
</evidence>